<feature type="region of interest" description="Disordered" evidence="1">
    <location>
        <begin position="18"/>
        <end position="529"/>
    </location>
</feature>
<proteinExistence type="predicted"/>
<feature type="compositionally biased region" description="Low complexity" evidence="1">
    <location>
        <begin position="369"/>
        <end position="387"/>
    </location>
</feature>
<dbReference type="AlphaFoldDB" id="A0A8H7NNH1"/>
<feature type="domain" description="PhoD-like phosphatase" evidence="2">
    <location>
        <begin position="823"/>
        <end position="1078"/>
    </location>
</feature>
<feature type="compositionally biased region" description="Basic and acidic residues" evidence="1">
    <location>
        <begin position="458"/>
        <end position="473"/>
    </location>
</feature>
<dbReference type="PANTHER" id="PTHR46689:SF1">
    <property type="entry name" value="PHOD-LIKE PHOSPHATASE DOMAIN-CONTAINING PROTEIN"/>
    <property type="match status" value="1"/>
</dbReference>
<evidence type="ECO:0000256" key="1">
    <source>
        <dbReference type="SAM" id="MobiDB-lite"/>
    </source>
</evidence>
<feature type="compositionally biased region" description="Basic and acidic residues" evidence="1">
    <location>
        <begin position="337"/>
        <end position="368"/>
    </location>
</feature>
<dbReference type="EMBL" id="JADCTT010000001">
    <property type="protein sequence ID" value="KAF9758958.1"/>
    <property type="molecule type" value="Genomic_DNA"/>
</dbReference>
<feature type="compositionally biased region" description="Basic and acidic residues" evidence="1">
    <location>
        <begin position="394"/>
        <end position="403"/>
    </location>
</feature>
<evidence type="ECO:0000313" key="4">
    <source>
        <dbReference type="Proteomes" id="UP000616885"/>
    </source>
</evidence>
<evidence type="ECO:0000313" key="3">
    <source>
        <dbReference type="EMBL" id="KAF9758958.1"/>
    </source>
</evidence>
<name>A0A8H7NNH1_BIOOC</name>
<dbReference type="GO" id="GO:0016020">
    <property type="term" value="C:membrane"/>
    <property type="evidence" value="ECO:0007669"/>
    <property type="project" value="TreeGrafter"/>
</dbReference>
<sequence>MAAPYWGQLPGPKIVRAQRISEESSLDAPPPTSHNRRASVQTALTDSPFSPSFESPVPSSIVAQGLAPRPASYQRPPAPTDQTSARARHRAKIARADDFSDEEPISPDISIAPDTSRGPPLGFRQPYSEGPSHIQTSSRGDSRSREPASPIRDKMDYKEEEYEQEPNGHNLTAQADDGQFPQESAEILTRKNGGGSQRRKGALPKSPLQRLEMTLDTMTKEEKRARVEAAERRARERYALKAGGAAQPTSSHSRKQSVSRDVPRPDPVAVPSASTREVPISREPSVRKEAPQNQPQQRHQSHGEHRSNGPSITQQWGNAQSAHHQDPGSGHPKRNLSFRERAARDDVNIPQHDVEDAYVERPYTHKESAQAQVPASSSVARNGSSRSKANPPRDNQRRPRGDDDFSQTASPGPSSHHHSAAQPSRTRDHNKRQSIDTRDREIYQPEAAGDYPQGLQRRATEPGHGKQRAEPDLAARPVTRSNTVRQDVAPRHHGEGAPALRSQQESYLPVPVAGSTSQSQINRESMHPGEGLYKSPVWLDEWKKATVGLLAGSMLKLSRDQISHDIPASSDRNKAWWENSGHRKTSSYSGRQRRAEAFEGEYDNNDSPTRFKPPLYLECGPLLRYCGIRREKLQPRTGGVSGERDIWRGSIMIVTRNSDSSYEIAPTLRLFVQDIELLPTPPHKVNGELSPEYVDPVAGHPKLGRRGETLYVRPVDHLDEGIDLSQDETEDGLFESTRSPPDPEDPADSHGSFASRMKRIELDGEKAQKYKDVRGFRLHTEKGVTFWRFNIEVELQQNQQRIAYRINRGPAMAFWVPAQGKTMNIMFHSGNGFSIDANTDAVSGPDPMWRDVLNSHQSSPFHVMIGGGNQIYNDSVADHCNLFIRWLELRSPAEKRSAPFSAHLQKQVEEFYLQRYCQWFSSGLFGLANSQIPMVNMWSDRESFHGFGSYPDKDMSSPVLSGIGAVAFKYYMLFQHQTIIPETQASEPSWILGSEPGPYVNELSRSLYMSLGSKVSLLAVDCRTERTELEVMNENTWEAINDRVYNEFRRGQVEHLLVVFAIPLAYPRLDWLENIFSSRAMDPIKRLSRRGLFGKGLSNIENGAEVMDDLRDHWTARNHKEERNFVIEDFKI</sequence>
<protein>
    <recommendedName>
        <fullName evidence="2">PhoD-like phosphatase domain-containing protein</fullName>
    </recommendedName>
</protein>
<feature type="compositionally biased region" description="Low complexity" evidence="1">
    <location>
        <begin position="409"/>
        <end position="424"/>
    </location>
</feature>
<dbReference type="Proteomes" id="UP000616885">
    <property type="component" value="Unassembled WGS sequence"/>
</dbReference>
<comment type="caution">
    <text evidence="3">The sequence shown here is derived from an EMBL/GenBank/DDBJ whole genome shotgun (WGS) entry which is preliminary data.</text>
</comment>
<dbReference type="InterPro" id="IPR043904">
    <property type="entry name" value="PhoD_2-like"/>
</dbReference>
<feature type="compositionally biased region" description="Polar residues" evidence="1">
    <location>
        <begin position="308"/>
        <end position="322"/>
    </location>
</feature>
<dbReference type="Pfam" id="PF19050">
    <property type="entry name" value="PhoD_2"/>
    <property type="match status" value="1"/>
</dbReference>
<gene>
    <name evidence="3" type="ORF">IM811_000652</name>
</gene>
<feature type="compositionally biased region" description="Basic and acidic residues" evidence="1">
    <location>
        <begin position="140"/>
        <end position="157"/>
    </location>
</feature>
<evidence type="ECO:0000259" key="2">
    <source>
        <dbReference type="Pfam" id="PF19050"/>
    </source>
</evidence>
<feature type="compositionally biased region" description="Polar residues" evidence="1">
    <location>
        <begin position="514"/>
        <end position="523"/>
    </location>
</feature>
<feature type="compositionally biased region" description="Low complexity" evidence="1">
    <location>
        <begin position="47"/>
        <end position="60"/>
    </location>
</feature>
<feature type="compositionally biased region" description="Basic and acidic residues" evidence="1">
    <location>
        <begin position="425"/>
        <end position="443"/>
    </location>
</feature>
<feature type="compositionally biased region" description="Acidic residues" evidence="1">
    <location>
        <begin position="721"/>
        <end position="733"/>
    </location>
</feature>
<accession>A0A8H7NNH1</accession>
<reference evidence="3" key="1">
    <citation type="submission" date="2020-10" db="EMBL/GenBank/DDBJ databases">
        <title>High-Quality Genome Resource of Clonostachys rosea strain S41 by Oxford Nanopore Long-Read Sequencing.</title>
        <authorList>
            <person name="Wang H."/>
        </authorList>
    </citation>
    <scope>NUCLEOTIDE SEQUENCE</scope>
    <source>
        <strain evidence="3">S41</strain>
    </source>
</reference>
<feature type="region of interest" description="Disordered" evidence="1">
    <location>
        <begin position="721"/>
        <end position="753"/>
    </location>
</feature>
<organism evidence="3 4">
    <name type="scientific">Bionectria ochroleuca</name>
    <name type="common">Gliocladium roseum</name>
    <dbReference type="NCBI Taxonomy" id="29856"/>
    <lineage>
        <taxon>Eukaryota</taxon>
        <taxon>Fungi</taxon>
        <taxon>Dikarya</taxon>
        <taxon>Ascomycota</taxon>
        <taxon>Pezizomycotina</taxon>
        <taxon>Sordariomycetes</taxon>
        <taxon>Hypocreomycetidae</taxon>
        <taxon>Hypocreales</taxon>
        <taxon>Bionectriaceae</taxon>
        <taxon>Clonostachys</taxon>
    </lineage>
</organism>
<feature type="compositionally biased region" description="Basic and acidic residues" evidence="1">
    <location>
        <begin position="218"/>
        <end position="239"/>
    </location>
</feature>
<dbReference type="PANTHER" id="PTHR46689">
    <property type="entry name" value="MEMBRANE PROTEIN, PUTATIVE-RELATED"/>
    <property type="match status" value="1"/>
</dbReference>